<accession>A0ABS6BJY7</accession>
<dbReference type="RefSeq" id="WP_216325137.1">
    <property type="nucleotide sequence ID" value="NZ_JAHKRT010000006.1"/>
</dbReference>
<evidence type="ECO:0000313" key="4">
    <source>
        <dbReference type="Proteomes" id="UP000776276"/>
    </source>
</evidence>
<reference evidence="3 4" key="1">
    <citation type="submission" date="2021-06" db="EMBL/GenBank/DDBJ databases">
        <title>Sphingomonas sp. XMGL2, whole genome shotgun sequencing project.</title>
        <authorList>
            <person name="Zhao G."/>
            <person name="Shen L."/>
        </authorList>
    </citation>
    <scope>NUCLEOTIDE SEQUENCE [LARGE SCALE GENOMIC DNA]</scope>
    <source>
        <strain evidence="3 4">XMGL2</strain>
    </source>
</reference>
<protein>
    <submittedName>
        <fullName evidence="3">Rod-binding protein</fullName>
    </submittedName>
</protein>
<name>A0ABS6BJY7_9SPHN</name>
<keyword evidence="4" id="KW-1185">Reference proteome</keyword>
<dbReference type="EMBL" id="JAHKRT010000006">
    <property type="protein sequence ID" value="MBU3078615.1"/>
    <property type="molecule type" value="Genomic_DNA"/>
</dbReference>
<proteinExistence type="predicted"/>
<gene>
    <name evidence="3" type="ORF">KOF26_12115</name>
</gene>
<evidence type="ECO:0000313" key="3">
    <source>
        <dbReference type="EMBL" id="MBU3078615.1"/>
    </source>
</evidence>
<dbReference type="InterPro" id="IPR019301">
    <property type="entry name" value="Flagellar_prot_FlgJ_N"/>
</dbReference>
<dbReference type="Pfam" id="PF10135">
    <property type="entry name" value="Rod-binding"/>
    <property type="match status" value="1"/>
</dbReference>
<comment type="caution">
    <text evidence="3">The sequence shown here is derived from an EMBL/GenBank/DDBJ whole genome shotgun (WGS) entry which is preliminary data.</text>
</comment>
<evidence type="ECO:0000259" key="2">
    <source>
        <dbReference type="Pfam" id="PF10135"/>
    </source>
</evidence>
<organism evidence="3 4">
    <name type="scientific">Sphingomonas quercus</name>
    <dbReference type="NCBI Taxonomy" id="2842451"/>
    <lineage>
        <taxon>Bacteria</taxon>
        <taxon>Pseudomonadati</taxon>
        <taxon>Pseudomonadota</taxon>
        <taxon>Alphaproteobacteria</taxon>
        <taxon>Sphingomonadales</taxon>
        <taxon>Sphingomonadaceae</taxon>
        <taxon>Sphingomonas</taxon>
    </lineage>
</organism>
<feature type="domain" description="Flagellar protein FlgJ N-terminal" evidence="2">
    <location>
        <begin position="48"/>
        <end position="93"/>
    </location>
</feature>
<dbReference type="Proteomes" id="UP000776276">
    <property type="component" value="Unassembled WGS sequence"/>
</dbReference>
<sequence>MADMEMPSLPPPSGPTLPRAGTGPGKDMAKTARDFESVFIGQMTKLMMESAKPAEGFSGGNGEEIFRGVLAEELGKEIAKRGGIGLAPAVLNQMIQMQGGASRDR</sequence>
<feature type="region of interest" description="Disordered" evidence="1">
    <location>
        <begin position="1"/>
        <end position="33"/>
    </location>
</feature>
<evidence type="ECO:0000256" key="1">
    <source>
        <dbReference type="SAM" id="MobiDB-lite"/>
    </source>
</evidence>